<dbReference type="GO" id="GO:0003676">
    <property type="term" value="F:nucleic acid binding"/>
    <property type="evidence" value="ECO:0007669"/>
    <property type="project" value="InterPro"/>
</dbReference>
<dbReference type="Gene3D" id="3.30.420.10">
    <property type="entry name" value="Ribonuclease H-like superfamily/Ribonuclease H"/>
    <property type="match status" value="1"/>
</dbReference>
<dbReference type="InterPro" id="IPR036397">
    <property type="entry name" value="RNaseH_sf"/>
</dbReference>
<dbReference type="WBParaSite" id="Hba_21002">
    <property type="protein sequence ID" value="Hba_21002"/>
    <property type="gene ID" value="Hba_21002"/>
</dbReference>
<sequence>MKVNRYEKAKKFLSIVRQDRVLIVVPQASKHFESQNWTFQQSWAPIHGAKTTTELWREGIPDFWGKGIWPSNSSGQNPMDFAIWSIL</sequence>
<evidence type="ECO:0000313" key="1">
    <source>
        <dbReference type="Proteomes" id="UP000095283"/>
    </source>
</evidence>
<dbReference type="AlphaFoldDB" id="A0A1I7XUH9"/>
<proteinExistence type="predicted"/>
<organism evidence="1 2">
    <name type="scientific">Heterorhabditis bacteriophora</name>
    <name type="common">Entomopathogenic nematode worm</name>
    <dbReference type="NCBI Taxonomy" id="37862"/>
    <lineage>
        <taxon>Eukaryota</taxon>
        <taxon>Metazoa</taxon>
        <taxon>Ecdysozoa</taxon>
        <taxon>Nematoda</taxon>
        <taxon>Chromadorea</taxon>
        <taxon>Rhabditida</taxon>
        <taxon>Rhabditina</taxon>
        <taxon>Rhabditomorpha</taxon>
        <taxon>Strongyloidea</taxon>
        <taxon>Heterorhabditidae</taxon>
        <taxon>Heterorhabditis</taxon>
    </lineage>
</organism>
<dbReference type="Proteomes" id="UP000095283">
    <property type="component" value="Unplaced"/>
</dbReference>
<keyword evidence="1" id="KW-1185">Reference proteome</keyword>
<evidence type="ECO:0000313" key="2">
    <source>
        <dbReference type="WBParaSite" id="Hba_21002"/>
    </source>
</evidence>
<protein>
    <submittedName>
        <fullName evidence="2">Uracil-DNA glycosylase</fullName>
    </submittedName>
</protein>
<name>A0A1I7XUH9_HETBA</name>
<reference evidence="2" key="1">
    <citation type="submission" date="2016-11" db="UniProtKB">
        <authorList>
            <consortium name="WormBaseParasite"/>
        </authorList>
    </citation>
    <scope>IDENTIFICATION</scope>
</reference>
<accession>A0A1I7XUH9</accession>